<dbReference type="PANTHER" id="PTHR47707">
    <property type="entry name" value="8-OXO-DGTP DIPHOSPHATASE"/>
    <property type="match status" value="1"/>
</dbReference>
<feature type="domain" description="Nudix hydrolase" evidence="12">
    <location>
        <begin position="1"/>
        <end position="111"/>
    </location>
</feature>
<dbReference type="GO" id="GO:0008413">
    <property type="term" value="F:8-oxo-7,8-dihydroguanosine triphosphate pyrophosphatase activity"/>
    <property type="evidence" value="ECO:0007669"/>
    <property type="project" value="TreeGrafter"/>
</dbReference>
<evidence type="ECO:0000256" key="1">
    <source>
        <dbReference type="ARBA" id="ARBA00001946"/>
    </source>
</evidence>
<gene>
    <name evidence="13" type="ORF">B7R25_00840</name>
</gene>
<dbReference type="PROSITE" id="PS51462">
    <property type="entry name" value="NUDIX"/>
    <property type="match status" value="1"/>
</dbReference>
<dbReference type="GO" id="GO:0044715">
    <property type="term" value="F:8-oxo-dGDP phosphatase activity"/>
    <property type="evidence" value="ECO:0007669"/>
    <property type="project" value="TreeGrafter"/>
</dbReference>
<dbReference type="InterPro" id="IPR000086">
    <property type="entry name" value="NUDIX_hydrolase_dom"/>
</dbReference>
<dbReference type="SUPFAM" id="SSF55811">
    <property type="entry name" value="Nudix"/>
    <property type="match status" value="1"/>
</dbReference>
<keyword evidence="6" id="KW-0227">DNA damage</keyword>
<dbReference type="EMBL" id="NBXE01000002">
    <property type="protein sequence ID" value="RFA29789.1"/>
    <property type="molecule type" value="Genomic_DNA"/>
</dbReference>
<keyword evidence="8" id="KW-0460">Magnesium</keyword>
<accession>A0A3E0WFW8</accession>
<evidence type="ECO:0000256" key="3">
    <source>
        <dbReference type="ARBA" id="ARBA00022457"/>
    </source>
</evidence>
<evidence type="ECO:0000256" key="6">
    <source>
        <dbReference type="ARBA" id="ARBA00022763"/>
    </source>
</evidence>
<dbReference type="Proteomes" id="UP000257080">
    <property type="component" value="Unassembled WGS sequence"/>
</dbReference>
<evidence type="ECO:0000313" key="14">
    <source>
        <dbReference type="Proteomes" id="UP000257080"/>
    </source>
</evidence>
<name>A0A3E0WFW8_9MICO</name>
<dbReference type="Gene3D" id="3.90.79.10">
    <property type="entry name" value="Nucleoside Triphosphate Pyrophosphohydrolase"/>
    <property type="match status" value="1"/>
</dbReference>
<keyword evidence="9" id="KW-0234">DNA repair</keyword>
<dbReference type="InterPro" id="IPR015797">
    <property type="entry name" value="NUDIX_hydrolase-like_dom_sf"/>
</dbReference>
<evidence type="ECO:0000313" key="13">
    <source>
        <dbReference type="EMBL" id="RFA29789.1"/>
    </source>
</evidence>
<protein>
    <recommendedName>
        <fullName evidence="11">8-oxo-dGTP diphosphatase</fullName>
        <ecNumber evidence="11">3.6.1.55</ecNumber>
    </recommendedName>
</protein>
<comment type="catalytic activity">
    <reaction evidence="10">
        <text>8-oxo-dGTP + H2O = 8-oxo-dGMP + diphosphate + H(+)</text>
        <dbReference type="Rhea" id="RHEA:31575"/>
        <dbReference type="ChEBI" id="CHEBI:15377"/>
        <dbReference type="ChEBI" id="CHEBI:15378"/>
        <dbReference type="ChEBI" id="CHEBI:33019"/>
        <dbReference type="ChEBI" id="CHEBI:63224"/>
        <dbReference type="ChEBI" id="CHEBI:77896"/>
        <dbReference type="EC" id="3.6.1.55"/>
    </reaction>
</comment>
<comment type="cofactor">
    <cofactor evidence="1">
        <name>Mg(2+)</name>
        <dbReference type="ChEBI" id="CHEBI:18420"/>
    </cofactor>
</comment>
<evidence type="ECO:0000256" key="9">
    <source>
        <dbReference type="ARBA" id="ARBA00023204"/>
    </source>
</evidence>
<dbReference type="Pfam" id="PF00293">
    <property type="entry name" value="NUDIX"/>
    <property type="match status" value="1"/>
</dbReference>
<dbReference type="EC" id="3.6.1.55" evidence="11"/>
<dbReference type="GO" id="GO:0006281">
    <property type="term" value="P:DNA repair"/>
    <property type="evidence" value="ECO:0007669"/>
    <property type="project" value="UniProtKB-KW"/>
</dbReference>
<evidence type="ECO:0000256" key="8">
    <source>
        <dbReference type="ARBA" id="ARBA00022842"/>
    </source>
</evidence>
<proteinExistence type="inferred from homology"/>
<dbReference type="PANTHER" id="PTHR47707:SF1">
    <property type="entry name" value="NUDIX HYDROLASE FAMILY PROTEIN"/>
    <property type="match status" value="1"/>
</dbReference>
<dbReference type="GO" id="GO:0046872">
    <property type="term" value="F:metal ion binding"/>
    <property type="evidence" value="ECO:0007669"/>
    <property type="project" value="UniProtKB-KW"/>
</dbReference>
<dbReference type="AlphaFoldDB" id="A0A3E0WFW8"/>
<dbReference type="CDD" id="cd04690">
    <property type="entry name" value="NUDIX_Hydrolase"/>
    <property type="match status" value="1"/>
</dbReference>
<organism evidence="13 14">
    <name type="scientific">Subtercola boreus</name>
    <dbReference type="NCBI Taxonomy" id="120213"/>
    <lineage>
        <taxon>Bacteria</taxon>
        <taxon>Bacillati</taxon>
        <taxon>Actinomycetota</taxon>
        <taxon>Actinomycetes</taxon>
        <taxon>Micrococcales</taxon>
        <taxon>Microbacteriaceae</taxon>
        <taxon>Subtercola</taxon>
    </lineage>
</organism>
<keyword evidence="7 13" id="KW-0378">Hydrolase</keyword>
<evidence type="ECO:0000256" key="5">
    <source>
        <dbReference type="ARBA" id="ARBA00022723"/>
    </source>
</evidence>
<evidence type="ECO:0000256" key="7">
    <source>
        <dbReference type="ARBA" id="ARBA00022801"/>
    </source>
</evidence>
<sequence>MVTARARDVLYLPGGKIDPGETSAAALVRECREEIAVALDQPSIRSLFTVTVQAHGEPEGRMVEMELFAATTPDEPTASAEVDSVHWVTSADAHRCPPAGVETLARLRALSLID</sequence>
<dbReference type="GO" id="GO:0006260">
    <property type="term" value="P:DNA replication"/>
    <property type="evidence" value="ECO:0007669"/>
    <property type="project" value="UniProtKB-KW"/>
</dbReference>
<evidence type="ECO:0000259" key="12">
    <source>
        <dbReference type="PROSITE" id="PS51462"/>
    </source>
</evidence>
<comment type="caution">
    <text evidence="13">The sequence shown here is derived from an EMBL/GenBank/DDBJ whole genome shotgun (WGS) entry which is preliminary data.</text>
</comment>
<comment type="similarity">
    <text evidence="2">Belongs to the Nudix hydrolase family.</text>
</comment>
<evidence type="ECO:0000256" key="2">
    <source>
        <dbReference type="ARBA" id="ARBA00005582"/>
    </source>
</evidence>
<dbReference type="InterPro" id="IPR047127">
    <property type="entry name" value="MutT-like"/>
</dbReference>
<evidence type="ECO:0000256" key="10">
    <source>
        <dbReference type="ARBA" id="ARBA00035861"/>
    </source>
</evidence>
<keyword evidence="5" id="KW-0479">Metal-binding</keyword>
<keyword evidence="3" id="KW-0515">Mutator protein</keyword>
<keyword evidence="4" id="KW-0235">DNA replication</keyword>
<reference evidence="13 14" key="1">
    <citation type="submission" date="2017-04" db="EMBL/GenBank/DDBJ databases">
        <title>Comparative genome analysis of Subtercola boreus.</title>
        <authorList>
            <person name="Cho Y.-J."/>
            <person name="Cho A."/>
            <person name="Kim O.-S."/>
            <person name="Lee J.-I."/>
        </authorList>
    </citation>
    <scope>NUCLEOTIDE SEQUENCE [LARGE SCALE GENOMIC DNA]</scope>
    <source>
        <strain evidence="13 14">P28004</strain>
    </source>
</reference>
<dbReference type="GO" id="GO:0044716">
    <property type="term" value="F:8-oxo-GDP phosphatase activity"/>
    <property type="evidence" value="ECO:0007669"/>
    <property type="project" value="TreeGrafter"/>
</dbReference>
<evidence type="ECO:0000256" key="11">
    <source>
        <dbReference type="ARBA" id="ARBA00038905"/>
    </source>
</evidence>
<dbReference type="GO" id="GO:0035539">
    <property type="term" value="F:8-oxo-7,8-dihydrodeoxyguanosine triphosphate pyrophosphatase activity"/>
    <property type="evidence" value="ECO:0007669"/>
    <property type="project" value="UniProtKB-EC"/>
</dbReference>
<evidence type="ECO:0000256" key="4">
    <source>
        <dbReference type="ARBA" id="ARBA00022705"/>
    </source>
</evidence>